<reference evidence="4 5" key="1">
    <citation type="submission" date="2024-08" db="EMBL/GenBank/DDBJ databases">
        <authorList>
            <person name="Cucini C."/>
            <person name="Frati F."/>
        </authorList>
    </citation>
    <scope>NUCLEOTIDE SEQUENCE [LARGE SCALE GENOMIC DNA]</scope>
</reference>
<keyword evidence="2" id="KW-0964">Secreted</keyword>
<feature type="chain" id="PRO_5046727101" description="Group XIIA secretory phospholipase A2" evidence="3">
    <location>
        <begin position="25"/>
        <end position="207"/>
    </location>
</feature>
<dbReference type="InterPro" id="IPR036444">
    <property type="entry name" value="PLipase_A2_dom_sf"/>
</dbReference>
<dbReference type="InterPro" id="IPR033113">
    <property type="entry name" value="PLA2_histidine"/>
</dbReference>
<dbReference type="Proteomes" id="UP001642540">
    <property type="component" value="Unassembled WGS sequence"/>
</dbReference>
<sequence>MQSFNAARIVIILIVSILICRTSSQPDNGPGLYETLRGYAGELGNVLKEVSSGVQKLAQQVKSFEDFLDATVEEECNYTCPSGQIPKARPGHKPVTNGCGAYGIEQFLTPEMLPVTGFVECCDQHDICYESCGQDKDECDLKFKKCLYRKCAAVKDAESAGLQKKVSVIGCKAGAKLLYTGTTAVGCKPYLDAQRNGCICKSIRDEF</sequence>
<dbReference type="PROSITE" id="PS00118">
    <property type="entry name" value="PA2_HIS"/>
    <property type="match status" value="1"/>
</dbReference>
<evidence type="ECO:0000313" key="5">
    <source>
        <dbReference type="Proteomes" id="UP001642540"/>
    </source>
</evidence>
<proteinExistence type="predicted"/>
<feature type="signal peptide" evidence="3">
    <location>
        <begin position="1"/>
        <end position="24"/>
    </location>
</feature>
<dbReference type="Pfam" id="PF06951">
    <property type="entry name" value="PLA2G12"/>
    <property type="match status" value="1"/>
</dbReference>
<evidence type="ECO:0000256" key="1">
    <source>
        <dbReference type="ARBA" id="ARBA00004613"/>
    </source>
</evidence>
<keyword evidence="3" id="KW-0732">Signal</keyword>
<organism evidence="4 5">
    <name type="scientific">Orchesella dallaii</name>
    <dbReference type="NCBI Taxonomy" id="48710"/>
    <lineage>
        <taxon>Eukaryota</taxon>
        <taxon>Metazoa</taxon>
        <taxon>Ecdysozoa</taxon>
        <taxon>Arthropoda</taxon>
        <taxon>Hexapoda</taxon>
        <taxon>Collembola</taxon>
        <taxon>Entomobryomorpha</taxon>
        <taxon>Entomobryoidea</taxon>
        <taxon>Orchesellidae</taxon>
        <taxon>Orchesellinae</taxon>
        <taxon>Orchesella</taxon>
    </lineage>
</organism>
<name>A0ABP1R3T6_9HEXA</name>
<dbReference type="PANTHER" id="PTHR12824">
    <property type="entry name" value="GROUP XII SECRETORY PHOSPHOLIPASE A2 FAMILY MEMBER"/>
    <property type="match status" value="1"/>
</dbReference>
<accession>A0ABP1R3T6</accession>
<dbReference type="PANTHER" id="PTHR12824:SF8">
    <property type="entry name" value="GXIVSPLA2, ISOFORM A"/>
    <property type="match status" value="1"/>
</dbReference>
<protein>
    <recommendedName>
        <fullName evidence="6">Group XIIA secretory phospholipase A2</fullName>
    </recommendedName>
</protein>
<evidence type="ECO:0000313" key="4">
    <source>
        <dbReference type="EMBL" id="CAL8118633.1"/>
    </source>
</evidence>
<evidence type="ECO:0000256" key="3">
    <source>
        <dbReference type="SAM" id="SignalP"/>
    </source>
</evidence>
<gene>
    <name evidence="4" type="ORF">ODALV1_LOCUS18220</name>
</gene>
<dbReference type="SUPFAM" id="SSF48619">
    <property type="entry name" value="Phospholipase A2, PLA2"/>
    <property type="match status" value="1"/>
</dbReference>
<dbReference type="Gene3D" id="1.20.90.10">
    <property type="entry name" value="Phospholipase A2 domain"/>
    <property type="match status" value="1"/>
</dbReference>
<evidence type="ECO:0008006" key="6">
    <source>
        <dbReference type="Google" id="ProtNLM"/>
    </source>
</evidence>
<evidence type="ECO:0000256" key="2">
    <source>
        <dbReference type="ARBA" id="ARBA00022525"/>
    </source>
</evidence>
<dbReference type="InterPro" id="IPR010711">
    <property type="entry name" value="PLA2G12"/>
</dbReference>
<comment type="subcellular location">
    <subcellularLocation>
        <location evidence="1">Secreted</location>
    </subcellularLocation>
</comment>
<keyword evidence="5" id="KW-1185">Reference proteome</keyword>
<dbReference type="EMBL" id="CAXLJM020000057">
    <property type="protein sequence ID" value="CAL8118633.1"/>
    <property type="molecule type" value="Genomic_DNA"/>
</dbReference>
<comment type="caution">
    <text evidence="4">The sequence shown here is derived from an EMBL/GenBank/DDBJ whole genome shotgun (WGS) entry which is preliminary data.</text>
</comment>